<feature type="transmembrane region" description="Helical" evidence="1">
    <location>
        <begin position="60"/>
        <end position="79"/>
    </location>
</feature>
<feature type="transmembrane region" description="Helical" evidence="1">
    <location>
        <begin position="21"/>
        <end position="40"/>
    </location>
</feature>
<reference evidence="2 3" key="1">
    <citation type="submission" date="2019-07" db="EMBL/GenBank/DDBJ databases">
        <title>Whole genome shotgun sequence of Actinotalea fermentans NBRC 105374.</title>
        <authorList>
            <person name="Hosoyama A."/>
            <person name="Uohara A."/>
            <person name="Ohji S."/>
            <person name="Ichikawa N."/>
        </authorList>
    </citation>
    <scope>NUCLEOTIDE SEQUENCE [LARGE SCALE GENOMIC DNA]</scope>
    <source>
        <strain evidence="2 3">NBRC 105374</strain>
    </source>
</reference>
<gene>
    <name evidence="2" type="ORF">AFE02nite_19850</name>
</gene>
<organism evidence="2 3">
    <name type="scientific">Actinotalea fermentans</name>
    <dbReference type="NCBI Taxonomy" id="43671"/>
    <lineage>
        <taxon>Bacteria</taxon>
        <taxon>Bacillati</taxon>
        <taxon>Actinomycetota</taxon>
        <taxon>Actinomycetes</taxon>
        <taxon>Micrococcales</taxon>
        <taxon>Cellulomonadaceae</taxon>
        <taxon>Actinotalea</taxon>
    </lineage>
</organism>
<comment type="caution">
    <text evidence="2">The sequence shown here is derived from an EMBL/GenBank/DDBJ whole genome shotgun (WGS) entry which is preliminary data.</text>
</comment>
<evidence type="ECO:0000313" key="3">
    <source>
        <dbReference type="Proteomes" id="UP000321484"/>
    </source>
</evidence>
<dbReference type="EMBL" id="BJYK01000005">
    <property type="protein sequence ID" value="GEN80251.1"/>
    <property type="molecule type" value="Genomic_DNA"/>
</dbReference>
<keyword evidence="3" id="KW-1185">Reference proteome</keyword>
<proteinExistence type="predicted"/>
<feature type="transmembrane region" description="Helical" evidence="1">
    <location>
        <begin position="99"/>
        <end position="119"/>
    </location>
</feature>
<sequence>MTSALLARRFVSDHLRNPVNLFVLVAVPVAFVLVAAGPLAEAGETLGTGGVSIDSITAGWAAGFIAGVGMYFQVSAARFSDRRLVIAGLPRATLVTGRLVSGGVLAALASGSALAALAIRTGLDQPSTVVVGTALFAVIYLAVGAMVGSVVANPVNGTMLLLFVWILDVFFGPAMTGADTAALRVLPTHFVTLWTMGADPGHGGPDPLTWALVWAVGALVVAYAAVLRTSALRRQRPPRPSTAAAQLTAGLRMAFRAWRRTPVLWVLLAAVPVVFVWLADAVTPSGSSPVRLREGGVEIVAILDPAHMHAGTMAPIAIGSLAALAGVFIGVEGRGADQRLVLAGQRRSVVLATRVGAALTAAALAVVASLAVTVPLFEAHQWLPYAIGNALIAATFALIGVIVGPLVGRLSGALIAFLIPFLDLAIGQSPMLQDGPPDWARFVPGYGASRVVFDGALTETFDEGGALLLALGWIVALLVVASLLIRVERAAKPASA</sequence>
<name>A0A511YYH5_9CELL</name>
<dbReference type="RefSeq" id="WP_034243241.1">
    <property type="nucleotide sequence ID" value="NZ_BJYK01000005.1"/>
</dbReference>
<dbReference type="OrthoDB" id="3767381at2"/>
<keyword evidence="1" id="KW-0812">Transmembrane</keyword>
<feature type="transmembrane region" description="Helical" evidence="1">
    <location>
        <begin position="410"/>
        <end position="427"/>
    </location>
</feature>
<feature type="transmembrane region" description="Helical" evidence="1">
    <location>
        <begin position="466"/>
        <end position="485"/>
    </location>
</feature>
<accession>A0A511YYH5</accession>
<keyword evidence="1" id="KW-1133">Transmembrane helix</keyword>
<feature type="transmembrane region" description="Helical" evidence="1">
    <location>
        <begin position="208"/>
        <end position="227"/>
    </location>
</feature>
<feature type="transmembrane region" description="Helical" evidence="1">
    <location>
        <begin position="351"/>
        <end position="376"/>
    </location>
</feature>
<protein>
    <submittedName>
        <fullName evidence="2">Uncharacterized protein</fullName>
    </submittedName>
</protein>
<keyword evidence="1" id="KW-0472">Membrane</keyword>
<dbReference type="Proteomes" id="UP000321484">
    <property type="component" value="Unassembled WGS sequence"/>
</dbReference>
<evidence type="ECO:0000313" key="2">
    <source>
        <dbReference type="EMBL" id="GEN80251.1"/>
    </source>
</evidence>
<feature type="transmembrane region" description="Helical" evidence="1">
    <location>
        <begin position="382"/>
        <end position="403"/>
    </location>
</feature>
<feature type="transmembrane region" description="Helical" evidence="1">
    <location>
        <begin position="159"/>
        <end position="178"/>
    </location>
</feature>
<feature type="transmembrane region" description="Helical" evidence="1">
    <location>
        <begin position="131"/>
        <end position="152"/>
    </location>
</feature>
<feature type="transmembrane region" description="Helical" evidence="1">
    <location>
        <begin position="313"/>
        <end position="331"/>
    </location>
</feature>
<evidence type="ECO:0000256" key="1">
    <source>
        <dbReference type="SAM" id="Phobius"/>
    </source>
</evidence>
<feature type="transmembrane region" description="Helical" evidence="1">
    <location>
        <begin position="262"/>
        <end position="279"/>
    </location>
</feature>
<dbReference type="AlphaFoldDB" id="A0A511YYH5"/>